<reference evidence="11" key="3">
    <citation type="submission" date="2025-09" db="UniProtKB">
        <authorList>
            <consortium name="Ensembl"/>
        </authorList>
    </citation>
    <scope>IDENTIFICATION</scope>
</reference>
<dbReference type="InterPro" id="IPR036179">
    <property type="entry name" value="Ig-like_dom_sf"/>
</dbReference>
<evidence type="ECO:0000256" key="4">
    <source>
        <dbReference type="ARBA" id="ARBA00022859"/>
    </source>
</evidence>
<sequence>MGNVTFVTGLLLFSLGWFSVSDSQTLEVKSGEEVTLLCSNFSSSPTQISWFRVTKRAKLTCIASMFKPHEPASFCTGFQSEKFQMSTNISTVFLKIKQVDLLDSGLYFCGFRMSYQPVIVEATNVEVQGVLDGLPKVMSMILGALTVILFVAIICLALQIKRLKKGIFDDDSIVTVEMYYLAFVFCKVSKFTTSFIVRLTQLLYLCISICVQQSNTNNSYAATLLF</sequence>
<name>A0AAZ1XEU9_OREAU</name>
<comment type="subcellular location">
    <subcellularLocation>
        <location evidence="1">Cell membrane</location>
    </subcellularLocation>
</comment>
<organism evidence="11 12">
    <name type="scientific">Oreochromis aureus</name>
    <name type="common">Israeli tilapia</name>
    <name type="synonym">Chromis aureus</name>
    <dbReference type="NCBI Taxonomy" id="47969"/>
    <lineage>
        <taxon>Eukaryota</taxon>
        <taxon>Metazoa</taxon>
        <taxon>Chordata</taxon>
        <taxon>Craniata</taxon>
        <taxon>Vertebrata</taxon>
        <taxon>Euteleostomi</taxon>
        <taxon>Actinopterygii</taxon>
        <taxon>Neopterygii</taxon>
        <taxon>Teleostei</taxon>
        <taxon>Neoteleostei</taxon>
        <taxon>Acanthomorphata</taxon>
        <taxon>Ovalentaria</taxon>
        <taxon>Cichlomorphae</taxon>
        <taxon>Cichliformes</taxon>
        <taxon>Cichlidae</taxon>
        <taxon>African cichlids</taxon>
        <taxon>Pseudocrenilabrinae</taxon>
        <taxon>Oreochromini</taxon>
        <taxon>Oreochromis</taxon>
    </lineage>
</organism>
<evidence type="ECO:0000313" key="11">
    <source>
        <dbReference type="Ensembl" id="ENSOABP00000066142.1"/>
    </source>
</evidence>
<reference evidence="11" key="2">
    <citation type="submission" date="2025-08" db="UniProtKB">
        <authorList>
            <consortium name="Ensembl"/>
        </authorList>
    </citation>
    <scope>IDENTIFICATION</scope>
</reference>
<dbReference type="Ensembl" id="ENSOABT00000062531.1">
    <property type="protein sequence ID" value="ENSOABP00000066142.1"/>
    <property type="gene ID" value="ENSOABG00000028505.1"/>
</dbReference>
<dbReference type="SMART" id="SM00409">
    <property type="entry name" value="IG"/>
    <property type="match status" value="1"/>
</dbReference>
<dbReference type="InterPro" id="IPR013783">
    <property type="entry name" value="Ig-like_fold"/>
</dbReference>
<dbReference type="GO" id="GO:0009617">
    <property type="term" value="P:response to bacterium"/>
    <property type="evidence" value="ECO:0007669"/>
    <property type="project" value="TreeGrafter"/>
</dbReference>
<dbReference type="PANTHER" id="PTHR19433">
    <property type="entry name" value="T-CELL RECEPTOR ALPHA CHAIN V REGION-RELATED"/>
    <property type="match status" value="1"/>
</dbReference>
<dbReference type="SUPFAM" id="SSF48726">
    <property type="entry name" value="Immunoglobulin"/>
    <property type="match status" value="1"/>
</dbReference>
<evidence type="ECO:0000313" key="12">
    <source>
        <dbReference type="Proteomes" id="UP000472276"/>
    </source>
</evidence>
<keyword evidence="2" id="KW-1003">Cell membrane</keyword>
<evidence type="ECO:0000256" key="6">
    <source>
        <dbReference type="ARBA" id="ARBA00023157"/>
    </source>
</evidence>
<evidence type="ECO:0000256" key="2">
    <source>
        <dbReference type="ARBA" id="ARBA00022475"/>
    </source>
</evidence>
<feature type="domain" description="Ig-like" evidence="10">
    <location>
        <begin position="27"/>
        <end position="109"/>
    </location>
</feature>
<dbReference type="Proteomes" id="UP000472276">
    <property type="component" value="Unassembled WGS sequence"/>
</dbReference>
<dbReference type="Pfam" id="PF07686">
    <property type="entry name" value="V-set"/>
    <property type="match status" value="1"/>
</dbReference>
<dbReference type="InterPro" id="IPR013106">
    <property type="entry name" value="Ig_V-set"/>
</dbReference>
<proteinExistence type="predicted"/>
<feature type="transmembrane region" description="Helical" evidence="8">
    <location>
        <begin position="137"/>
        <end position="158"/>
    </location>
</feature>
<keyword evidence="4" id="KW-0391">Immunity</keyword>
<evidence type="ECO:0000259" key="10">
    <source>
        <dbReference type="PROSITE" id="PS50835"/>
    </source>
</evidence>
<dbReference type="AlphaFoldDB" id="A0AAZ1XEU9"/>
<dbReference type="Gene3D" id="2.60.40.10">
    <property type="entry name" value="Immunoglobulins"/>
    <property type="match status" value="1"/>
</dbReference>
<evidence type="ECO:0000256" key="3">
    <source>
        <dbReference type="ARBA" id="ARBA00022729"/>
    </source>
</evidence>
<evidence type="ECO:0000256" key="8">
    <source>
        <dbReference type="SAM" id="Phobius"/>
    </source>
</evidence>
<dbReference type="InterPro" id="IPR007110">
    <property type="entry name" value="Ig-like_dom"/>
</dbReference>
<dbReference type="InterPro" id="IPR052051">
    <property type="entry name" value="TCR_complex_component"/>
</dbReference>
<accession>A0AAZ1XEU9</accession>
<keyword evidence="8" id="KW-0812">Transmembrane</keyword>
<keyword evidence="5 8" id="KW-0472">Membrane</keyword>
<keyword evidence="12" id="KW-1185">Reference proteome</keyword>
<dbReference type="PROSITE" id="PS50835">
    <property type="entry name" value="IG_LIKE"/>
    <property type="match status" value="1"/>
</dbReference>
<dbReference type="GO" id="GO:0005886">
    <property type="term" value="C:plasma membrane"/>
    <property type="evidence" value="ECO:0007669"/>
    <property type="project" value="UniProtKB-SubCell"/>
</dbReference>
<keyword evidence="8" id="KW-1133">Transmembrane helix</keyword>
<keyword evidence="3 9" id="KW-0732">Signal</keyword>
<dbReference type="PANTHER" id="PTHR19433:SF111">
    <property type="entry name" value="T CELL RECEPTOR ALPHA VARIABLE 4"/>
    <property type="match status" value="1"/>
</dbReference>
<evidence type="ECO:0000256" key="1">
    <source>
        <dbReference type="ARBA" id="ARBA00004236"/>
    </source>
</evidence>
<keyword evidence="6" id="KW-1015">Disulfide bond</keyword>
<keyword evidence="7" id="KW-0325">Glycoprotein</keyword>
<evidence type="ECO:0000256" key="7">
    <source>
        <dbReference type="ARBA" id="ARBA00023180"/>
    </source>
</evidence>
<evidence type="ECO:0000256" key="5">
    <source>
        <dbReference type="ARBA" id="ARBA00023136"/>
    </source>
</evidence>
<evidence type="ECO:0000256" key="9">
    <source>
        <dbReference type="SAM" id="SignalP"/>
    </source>
</evidence>
<feature type="chain" id="PRO_5044298345" description="Ig-like domain-containing protein" evidence="9">
    <location>
        <begin position="24"/>
        <end position="226"/>
    </location>
</feature>
<dbReference type="GO" id="GO:0002376">
    <property type="term" value="P:immune system process"/>
    <property type="evidence" value="ECO:0007669"/>
    <property type="project" value="UniProtKB-KW"/>
</dbReference>
<protein>
    <recommendedName>
        <fullName evidence="10">Ig-like domain-containing protein</fullName>
    </recommendedName>
</protein>
<reference evidence="12" key="1">
    <citation type="submission" date="2020-03" db="EMBL/GenBank/DDBJ databases">
        <title>Evolution of repeat sequences and sex chromosomes of tilapia species revealed by chromosome-level genomes.</title>
        <authorList>
            <person name="Xu L."/>
            <person name="Tao W."/>
            <person name="Wang D."/>
            <person name="Zhou Q."/>
        </authorList>
    </citation>
    <scope>NUCLEOTIDE SEQUENCE [LARGE SCALE GENOMIC DNA]</scope>
    <source>
        <strain evidence="12">Israel</strain>
    </source>
</reference>
<feature type="signal peptide" evidence="9">
    <location>
        <begin position="1"/>
        <end position="23"/>
    </location>
</feature>
<dbReference type="InterPro" id="IPR003599">
    <property type="entry name" value="Ig_sub"/>
</dbReference>